<keyword evidence="3" id="KW-0732">Signal</keyword>
<dbReference type="PANTHER" id="PTHR34819">
    <property type="entry name" value="LARGE CYSTEINE-RICH PERIPLASMIC PROTEIN OMCB"/>
    <property type="match status" value="1"/>
</dbReference>
<feature type="domain" description="DUF11" evidence="6">
    <location>
        <begin position="2634"/>
        <end position="2729"/>
    </location>
</feature>
<dbReference type="OrthoDB" id="3169091at2"/>
<sequence>MFKRVAGPISSKLLALIVSLLLLFPATIAQGVGTNGAVDLVAGVTPAGTPTTEVVGGAQAAGQGELVEVSATAVFPKAVEQREFVRPDGSFDATTFVRLDVAGLENWQNLQLFVNDKPVASVMADPAASTAAGSTVHPWNASSWVIQNVGTAADPNYVAYAPLGAVAGLEAGGTVKFAVSGVVPVGAKPGSVIDVSSVVAGYASGPETFVASPEVGKVGVADPKLAVSKSATPADSVAPGSIVNYNVNVSASGGSAFGVKVVDVLPAGVTVVNAGGGTFDSASNSLTFDAGNISSGSSRQVTYSVKVGDSASGVLTNKATASGYAAPEVAGVSRVALGSVSAQSSVTVAGKQPSISISSATDLVRSGDSVEYTIDVLVPAGTTLNETTVMAALPQGTQRINPYNTKSVTIGDGVNQTPLNYEWLNPVLVGSVTNAGWYFAAPIAPASTDRHIIIKALFQVMGAAGDQVVLPVALGANPAPILGQAKPDPRAWPDYTFNAKASDPVTIGSIIIESVPVEATTTWTPDRNPATPKKIAFKVTNKGTLPVTQVTLRRSADAEPFNRLTNDSTWGGGTLVPNPRVKETYISGQSAWYYVIDSLAPGESVTIERNLDAPVSASYVAYHDNKNPVNFWLEPQMASHNGSNMWLYDTLPHQKIFSKEAVTVNYPKLAFDAQILGSTTFATVDHPTFTYLVSNTGDAPMFDPVINLKWTGTAGSWGQYHSITGTLPNGTTVNGTVIYNPGDTIQIKFPGVRIGVGETFTVTDVVGANSFVPGSWTLDANVNATDATGARYVMNTNQYWLTGQDTLSGTIGKVTLVASKLPADDNHGTIVSGKTSEYALTIRNSGTVDATNVSISDSLPAHLTYAEILMTGGVPQVSVRGTSAMPTVSLVSGSTTAKKWLISSIPAGTSVTLTIPVQHDGSTPAANEVAASASVVESAYDAAQTVTGYLDVLPFVIRPSVVKTADKTHVIPGDTITYTVDVTLPAGQAAAQYGLSLIDKLPRGVKLVSQSDLSIVAGNQITTQKMTTTDNTVNGISTIGWNLGTWEANAPVTTVLRGTYTVQVDKYYTGSSELLTPPSGTIVTEQSLDNLGGNLVNSAGMWWSTDSAFTAPAAAPEVANLAGYTGRSEFAVAKVNVDSPHLTVAKTVDAQVWDPGDTATFTVKITNKGDLAATNVVAHDDLGSGSGTGFTLTDVAVASVSGGTATVAGGKINIASDSIPAGGTLTVVYTAKMPVSGDLKYMYARNGSPIHAKITNTVSIDSFTAPNMDQAWTKAITGSVTTYVRAPYYNGYGVSIDQCQSGVTKGQAANLQFTASIGNQSVDGASMSPQQGTAYGSVMTIQVPLGIAATSITVGSPVNKTFPVADVLVSGDGSTTKQTLKVPIGDVAVTNGNIRVYVAGVAVKDIPAYSFEQATYRLTWNDSLGSANYGANVGTPVAYQMDARSACYKSMPNLNTTYGPYTAAPGSKVTFNGTFMSNMFTVSGNGTFTDTFPADVSYVPGSASLVTSMGQKLVIGTDVIETITTVGTGVDAYQVVTWKVLPNLPEKAAISVAVDAIVDADAKVANTVYNQMSVYYDSMKDIWPDGTLRGNNALFILDPNSVKLQSSITPNEVIAGQPAKAEVLLTIPATDKVSSVNWDIEANGQYFQAGTPTLECVTNCSDIPNFPTSVSWYTDTTYKVVKAPGSTGMLYTRVGLSNIPVSANERVLKLSYDYVSRDPNTLTDGWQAHQGILRSGASQYINNVYNSSTGTNAYITSDAAQPEVGAQCSPSTVGPVQAGGAANLTCTYTVTNPSAKATISSFTLVADPRELSLQQYSSAQSTIGWKVVDAGTGSAGSDATVRWNDVTPLKPGESRIFTVTYVVDGISQAQPIDYYGQKVYQPATVDVRVTDWVLDSPGSLQGQYAISRTWEQSANDVQPVINFVVPSFSIQQGAIMLYYRDYSTTNPSPDQYLFHIDRRDHRFSDANQEFTQYPYGYPGNENGNLGYRPAVEPEAMMVTPGKAFTMATAINTTGASLINSVNVTAKLPAGFTYVPGSARLADAPQGGSSYDVWTKNANGQFVYENNGSDVIPTFKDPAVTAAINTTCTSDHTDPRDLASVNTGGETLSWQLSPADLIMDPNHYWSGNTLGSSSKVIIYDVMPASALADCVNNNSYVFDHWNDIDDYLKVNGIDPSGLDRSQIQLRVTAFTAEVNGSLDLVDRPGDPMLASDTDNVTISDPLNVNSGPDDAPVKAGSTTAAFEVNASYSAGGISPDLTIIDTIDGPASYTPGTATAIDAKGTIVALTEEIISQTTTQTVVKWTIKGTADRNLRTYQGAGAENAFNGDPAPTVTVLPSTVKIRVPVAVPDSTPEGTKITNTAQVTAEEFHGQYYYLQNMKPGYALMIGDQPEQAYTYSMMPFRAITKTDVGTLIVRNPSAPPAITMKVDPTVAPGGTYTASGPLVLPANLAWSNLYVTFTVPAKVEVKAANLGVCETGPNYCVDLAKQVKAWDPVKNADGSTTYGYWLGDIAASSDARTLSNVFTLHTTNPDGSPSVVAGDQLPVKATVYADSDAGIGTGTAGVAGDVLSSFTTGGGLLPSSVGSNPAGLGLAAPTPVETKATMTPPATIPTAPPSSTYFPPATSNGVTVVGEPTLAISKTTPTAQPVALGGRIDYVVTVTNTGSAPAYGVALTDRADANLVNVWVDDLGGMVLRKGWTVAAPWMELRVPVIEPGQTITVKYHGTVSTAIDQSVSIVDRLVNTVQLGDYASQPAPYPTGTRIYPGSSVSTQTTTVKIAAPGVAIATTTGPQCDNPTAVGAPNQTMHWCSTITVSDQSALNNVAPTVTIPAGWTPVAGSYMMSQVMNPGDTPTLTAVTPVYDAATRTLTFPQLASMPAGSSVRFVFDATPSTNAEAQGTMLTSVSASTPAGLKISDSQPTPYTLVGTDLGVVKTPALISRGFTGAAGADVVWKVVVSNTSSVDQTNVRVVDTLPGDATVGNVSSKNVTIVAAGGASTPAAATSSTGANGREVLTWTIPSLPAGSQVEFTVTGTIGTLNTTGVDTVAWTNDVEATSNLVTTPVVAQAKVELLRGATIANTIWDDLNGNGIQDAGEPGLAGVEVQLTKDGQAVTDVNGNPVLTAVTDADGNYSFANLPAGDYHVAVVMPTDMVASGVKQGADTAADSDGTAFDVTVANGQVVNDKDTGLFALGHIRGGVWNDANGDGVRDPEEASYPGITIDLIDANGNVVLDDAGKPVSVVSAADGGYELVIPRPGNYVVRFHTPDGWVSAPVHAGTDTAIDSDGPLASLHAVSGSVFTNIDAGFMLKPVPPTPVTPTPTPVPVPVAPTPVLDPEQPAAEAPAKGLARTGSQVLGSVLGAVMMVSAGMVLATRRRKETKA</sequence>
<feature type="transmembrane region" description="Helical" evidence="5">
    <location>
        <begin position="3349"/>
        <end position="3367"/>
    </location>
</feature>
<keyword evidence="5" id="KW-1133">Transmembrane helix</keyword>
<evidence type="ECO:0000313" key="9">
    <source>
        <dbReference type="Proteomes" id="UP000293036"/>
    </source>
</evidence>
<dbReference type="GO" id="GO:0005975">
    <property type="term" value="P:carbohydrate metabolic process"/>
    <property type="evidence" value="ECO:0007669"/>
    <property type="project" value="UniProtKB-ARBA"/>
</dbReference>
<comment type="subcellular location">
    <subcellularLocation>
        <location evidence="1">Secreted</location>
    </subcellularLocation>
</comment>
<dbReference type="InterPro" id="IPR047589">
    <property type="entry name" value="DUF11_rpt"/>
</dbReference>
<accession>A0A4Q9UYN4</accession>
<gene>
    <name evidence="8" type="ORF">EZJ44_08350</name>
</gene>
<dbReference type="Gene3D" id="2.60.40.10">
    <property type="entry name" value="Immunoglobulins"/>
    <property type="match status" value="3"/>
</dbReference>
<evidence type="ECO:0000313" key="8">
    <source>
        <dbReference type="EMBL" id="TBW20743.1"/>
    </source>
</evidence>
<evidence type="ECO:0000256" key="4">
    <source>
        <dbReference type="SAM" id="MobiDB-lite"/>
    </source>
</evidence>
<dbReference type="RefSeq" id="WP_131282449.1">
    <property type="nucleotide sequence ID" value="NZ_JBHSLR010000003.1"/>
</dbReference>
<feature type="domain" description="DUF11" evidence="6">
    <location>
        <begin position="1142"/>
        <end position="1262"/>
    </location>
</feature>
<dbReference type="EMBL" id="SJDT01000010">
    <property type="protein sequence ID" value="TBW20743.1"/>
    <property type="molecule type" value="Genomic_DNA"/>
</dbReference>
<protein>
    <submittedName>
        <fullName evidence="8">DUF11 domain-containing protein</fullName>
    </submittedName>
</protein>
<comment type="caution">
    <text evidence="8">The sequence shown here is derived from an EMBL/GenBank/DDBJ whole genome shotgun (WGS) entry which is preliminary data.</text>
</comment>
<feature type="compositionally biased region" description="Polar residues" evidence="4">
    <location>
        <begin position="2614"/>
        <end position="2623"/>
    </location>
</feature>
<dbReference type="PANTHER" id="PTHR34819:SF3">
    <property type="entry name" value="CELL SURFACE PROTEIN"/>
    <property type="match status" value="1"/>
</dbReference>
<name>A0A4Q9UYN4_9ACTO</name>
<evidence type="ECO:0000256" key="5">
    <source>
        <dbReference type="SAM" id="Phobius"/>
    </source>
</evidence>
<dbReference type="NCBIfam" id="TIGR01451">
    <property type="entry name" value="B_ant_repeat"/>
    <property type="match status" value="4"/>
</dbReference>
<dbReference type="InterPro" id="IPR051172">
    <property type="entry name" value="Chlamydia_OmcB"/>
</dbReference>
<dbReference type="GO" id="GO:0005576">
    <property type="term" value="C:extracellular region"/>
    <property type="evidence" value="ECO:0007669"/>
    <property type="project" value="UniProtKB-SubCell"/>
</dbReference>
<feature type="domain" description="DUF11" evidence="6">
    <location>
        <begin position="828"/>
        <end position="942"/>
    </location>
</feature>
<reference evidence="8 9" key="1">
    <citation type="submission" date="2019-02" db="EMBL/GenBank/DDBJ databases">
        <title>Arcanobacterium bovis sp. nov., isolated from the milk of a cow with mastitis.</title>
        <authorList>
            <person name="Sammra O."/>
            <person name="Foster G."/>
            <person name="Hassan A."/>
            <person name="Alssahen M."/>
            <person name="Laemmler C."/>
            <person name="Borowiak M."/>
            <person name="Malorny B."/>
            <person name="Abdulmawjood A."/>
        </authorList>
    </citation>
    <scope>NUCLEOTIDE SEQUENCE [LARGE SCALE GENOMIC DNA]</scope>
    <source>
        <strain evidence="8 9">C605018/01/1</strain>
    </source>
</reference>
<keyword evidence="9" id="KW-1185">Reference proteome</keyword>
<keyword evidence="2" id="KW-0964">Secreted</keyword>
<evidence type="ECO:0000259" key="7">
    <source>
        <dbReference type="Pfam" id="PF17210"/>
    </source>
</evidence>
<dbReference type="InterPro" id="IPR013783">
    <property type="entry name" value="Ig-like_fold"/>
</dbReference>
<dbReference type="Proteomes" id="UP000293036">
    <property type="component" value="Unassembled WGS sequence"/>
</dbReference>
<dbReference type="InterPro" id="IPR001434">
    <property type="entry name" value="OmcB-like_DUF11"/>
</dbReference>
<proteinExistence type="predicted"/>
<feature type="region of interest" description="Disordered" evidence="4">
    <location>
        <begin position="2598"/>
        <end position="2623"/>
    </location>
</feature>
<dbReference type="Pfam" id="PF01345">
    <property type="entry name" value="DUF11"/>
    <property type="match status" value="4"/>
</dbReference>
<feature type="domain" description="DUF11" evidence="6">
    <location>
        <begin position="225"/>
        <end position="323"/>
    </location>
</feature>
<evidence type="ECO:0000259" key="6">
    <source>
        <dbReference type="Pfam" id="PF01345"/>
    </source>
</evidence>
<dbReference type="InterPro" id="IPR033764">
    <property type="entry name" value="Sdr_B"/>
</dbReference>
<keyword evidence="5" id="KW-0472">Membrane</keyword>
<keyword evidence="5" id="KW-0812">Transmembrane</keyword>
<evidence type="ECO:0000256" key="3">
    <source>
        <dbReference type="ARBA" id="ARBA00022729"/>
    </source>
</evidence>
<dbReference type="Pfam" id="PF17210">
    <property type="entry name" value="SdrD_B"/>
    <property type="match status" value="2"/>
</dbReference>
<feature type="domain" description="SD-repeat containing protein B" evidence="7">
    <location>
        <begin position="3072"/>
        <end position="3173"/>
    </location>
</feature>
<evidence type="ECO:0000256" key="1">
    <source>
        <dbReference type="ARBA" id="ARBA00004613"/>
    </source>
</evidence>
<evidence type="ECO:0000256" key="2">
    <source>
        <dbReference type="ARBA" id="ARBA00022525"/>
    </source>
</evidence>
<dbReference type="SUPFAM" id="SSF117074">
    <property type="entry name" value="Hypothetical protein PA1324"/>
    <property type="match status" value="2"/>
</dbReference>
<feature type="domain" description="SD-repeat containing protein B" evidence="7">
    <location>
        <begin position="3194"/>
        <end position="3285"/>
    </location>
</feature>
<organism evidence="8 9">
    <name type="scientific">Arcanobacterium bovis</name>
    <dbReference type="NCBI Taxonomy" id="2529275"/>
    <lineage>
        <taxon>Bacteria</taxon>
        <taxon>Bacillati</taxon>
        <taxon>Actinomycetota</taxon>
        <taxon>Actinomycetes</taxon>
        <taxon>Actinomycetales</taxon>
        <taxon>Actinomycetaceae</taxon>
        <taxon>Arcanobacterium</taxon>
    </lineage>
</organism>